<reference evidence="2 3" key="2">
    <citation type="journal article" date="2017" name="Front. Plant Sci.">
        <title>Gene Classification and Mining of Molecular Markers Useful in Red Clover (Trifolium pratense) Breeding.</title>
        <authorList>
            <person name="Istvanek J."/>
            <person name="Dluhosova J."/>
            <person name="Dluhos P."/>
            <person name="Patkova L."/>
            <person name="Nedelnik J."/>
            <person name="Repkova J."/>
        </authorList>
    </citation>
    <scope>NUCLEOTIDE SEQUENCE [LARGE SCALE GENOMIC DNA]</scope>
    <source>
        <strain evidence="3">cv. Tatra</strain>
        <tissue evidence="2">Young leaves</tissue>
    </source>
</reference>
<comment type="caution">
    <text evidence="2">The sequence shown here is derived from an EMBL/GenBank/DDBJ whole genome shotgun (WGS) entry which is preliminary data.</text>
</comment>
<feature type="region of interest" description="Disordered" evidence="1">
    <location>
        <begin position="1"/>
        <end position="82"/>
    </location>
</feature>
<feature type="compositionally biased region" description="Polar residues" evidence="1">
    <location>
        <begin position="10"/>
        <end position="21"/>
    </location>
</feature>
<dbReference type="Proteomes" id="UP000236291">
    <property type="component" value="Unassembled WGS sequence"/>
</dbReference>
<sequence length="170" mass="18882">RAGITRRLRSSTGKGIATSSEKAAFGPRKQWSKVTVPSESKKKIVKRKTISSSDSDYEEDQDAGASPAVSPAASPQKSAKRKIMAPNVPSVPIDNVSFHCVEYVDRWKFVVKRRIAIERNLNEDFLKCQDIVNLIEEAGLIKTVSELGKCYDKLTREFLVNIPADCDDPL</sequence>
<evidence type="ECO:0000313" key="3">
    <source>
        <dbReference type="Proteomes" id="UP000236291"/>
    </source>
</evidence>
<protein>
    <submittedName>
        <fullName evidence="2">Putative envelope-like protein</fullName>
    </submittedName>
</protein>
<accession>A0A2K3K0G3</accession>
<feature type="compositionally biased region" description="Low complexity" evidence="1">
    <location>
        <begin position="63"/>
        <end position="77"/>
    </location>
</feature>
<dbReference type="EMBL" id="ASHM01133617">
    <property type="protein sequence ID" value="PNX59795.1"/>
    <property type="molecule type" value="Genomic_DNA"/>
</dbReference>
<proteinExistence type="predicted"/>
<evidence type="ECO:0000256" key="1">
    <source>
        <dbReference type="SAM" id="MobiDB-lite"/>
    </source>
</evidence>
<feature type="non-terminal residue" evidence="2">
    <location>
        <position position="170"/>
    </location>
</feature>
<name>A0A2K3K0G3_TRIPR</name>
<dbReference type="AlphaFoldDB" id="A0A2K3K0G3"/>
<feature type="non-terminal residue" evidence="2">
    <location>
        <position position="1"/>
    </location>
</feature>
<evidence type="ECO:0000313" key="2">
    <source>
        <dbReference type="EMBL" id="PNX59795.1"/>
    </source>
</evidence>
<gene>
    <name evidence="2" type="ORF">L195_g059864</name>
</gene>
<reference evidence="2 3" key="1">
    <citation type="journal article" date="2014" name="Am. J. Bot.">
        <title>Genome assembly and annotation for red clover (Trifolium pratense; Fabaceae).</title>
        <authorList>
            <person name="Istvanek J."/>
            <person name="Jaros M."/>
            <person name="Krenek A."/>
            <person name="Repkova J."/>
        </authorList>
    </citation>
    <scope>NUCLEOTIDE SEQUENCE [LARGE SCALE GENOMIC DNA]</scope>
    <source>
        <strain evidence="3">cv. Tatra</strain>
        <tissue evidence="2">Young leaves</tissue>
    </source>
</reference>
<organism evidence="2 3">
    <name type="scientific">Trifolium pratense</name>
    <name type="common">Red clover</name>
    <dbReference type="NCBI Taxonomy" id="57577"/>
    <lineage>
        <taxon>Eukaryota</taxon>
        <taxon>Viridiplantae</taxon>
        <taxon>Streptophyta</taxon>
        <taxon>Embryophyta</taxon>
        <taxon>Tracheophyta</taxon>
        <taxon>Spermatophyta</taxon>
        <taxon>Magnoliopsida</taxon>
        <taxon>eudicotyledons</taxon>
        <taxon>Gunneridae</taxon>
        <taxon>Pentapetalae</taxon>
        <taxon>rosids</taxon>
        <taxon>fabids</taxon>
        <taxon>Fabales</taxon>
        <taxon>Fabaceae</taxon>
        <taxon>Papilionoideae</taxon>
        <taxon>50 kb inversion clade</taxon>
        <taxon>NPAAA clade</taxon>
        <taxon>Hologalegina</taxon>
        <taxon>IRL clade</taxon>
        <taxon>Trifolieae</taxon>
        <taxon>Trifolium</taxon>
    </lineage>
</organism>